<protein>
    <submittedName>
        <fullName evidence="2">BLUF domain-containing protein</fullName>
    </submittedName>
</protein>
<name>A0ABS6BDE2_9SPHN</name>
<dbReference type="SMART" id="SM01034">
    <property type="entry name" value="BLUF"/>
    <property type="match status" value="1"/>
</dbReference>
<gene>
    <name evidence="2" type="ORF">KOF26_00530</name>
</gene>
<feature type="domain" description="BLUF" evidence="1">
    <location>
        <begin position="1"/>
        <end position="92"/>
    </location>
</feature>
<proteinExistence type="predicted"/>
<dbReference type="PROSITE" id="PS50925">
    <property type="entry name" value="BLUF"/>
    <property type="match status" value="1"/>
</dbReference>
<dbReference type="Proteomes" id="UP000776276">
    <property type="component" value="Unassembled WGS sequence"/>
</dbReference>
<dbReference type="EMBL" id="JAHKRT010000001">
    <property type="protein sequence ID" value="MBU3076336.1"/>
    <property type="molecule type" value="Genomic_DNA"/>
</dbReference>
<accession>A0ABS6BDE2</accession>
<dbReference type="Pfam" id="PF04940">
    <property type="entry name" value="BLUF"/>
    <property type="match status" value="1"/>
</dbReference>
<evidence type="ECO:0000313" key="3">
    <source>
        <dbReference type="Proteomes" id="UP000776276"/>
    </source>
</evidence>
<dbReference type="InterPro" id="IPR007024">
    <property type="entry name" value="BLUF_domain"/>
</dbReference>
<evidence type="ECO:0000313" key="2">
    <source>
        <dbReference type="EMBL" id="MBU3076336.1"/>
    </source>
</evidence>
<evidence type="ECO:0000259" key="1">
    <source>
        <dbReference type="PROSITE" id="PS50925"/>
    </source>
</evidence>
<reference evidence="2 3" key="1">
    <citation type="submission" date="2021-06" db="EMBL/GenBank/DDBJ databases">
        <title>Sphingomonas sp. XMGL2, whole genome shotgun sequencing project.</title>
        <authorList>
            <person name="Zhao G."/>
            <person name="Shen L."/>
        </authorList>
    </citation>
    <scope>NUCLEOTIDE SEQUENCE [LARGE SCALE GENOMIC DNA]</scope>
    <source>
        <strain evidence="2 3">XMGL2</strain>
    </source>
</reference>
<sequence>MRQIVYISTASRALAPAEVDRILTVSQANNRRDGITGLLYFDGRRFLQAIEGDGPMLDRVLMRIRADDRHRAVVLLSDRSVASREFGSWAMASRHSHDDAEAFLAQVSRLVATASPNVRGTFEGLAAARRAA</sequence>
<dbReference type="RefSeq" id="WP_216318329.1">
    <property type="nucleotide sequence ID" value="NZ_JAHKRT010000001.1"/>
</dbReference>
<organism evidence="2 3">
    <name type="scientific">Sphingomonas quercus</name>
    <dbReference type="NCBI Taxonomy" id="2842451"/>
    <lineage>
        <taxon>Bacteria</taxon>
        <taxon>Pseudomonadati</taxon>
        <taxon>Pseudomonadota</taxon>
        <taxon>Alphaproteobacteria</taxon>
        <taxon>Sphingomonadales</taxon>
        <taxon>Sphingomonadaceae</taxon>
        <taxon>Sphingomonas</taxon>
    </lineage>
</organism>
<comment type="caution">
    <text evidence="2">The sequence shown here is derived from an EMBL/GenBank/DDBJ whole genome shotgun (WGS) entry which is preliminary data.</text>
</comment>
<keyword evidence="3" id="KW-1185">Reference proteome</keyword>